<accession>A0A1F6LJ04</accession>
<evidence type="ECO:0000313" key="2">
    <source>
        <dbReference type="Proteomes" id="UP000177067"/>
    </source>
</evidence>
<dbReference type="EMBL" id="MFPS01000007">
    <property type="protein sequence ID" value="OGH59371.1"/>
    <property type="molecule type" value="Genomic_DNA"/>
</dbReference>
<organism evidence="1 2">
    <name type="scientific">Candidatus Magasanikbacteria bacterium RIFCSPHIGHO2_01_FULL_33_34</name>
    <dbReference type="NCBI Taxonomy" id="1798671"/>
    <lineage>
        <taxon>Bacteria</taxon>
        <taxon>Candidatus Magasanikiibacteriota</taxon>
    </lineage>
</organism>
<protein>
    <submittedName>
        <fullName evidence="1">Uncharacterized protein</fullName>
    </submittedName>
</protein>
<dbReference type="Proteomes" id="UP000177067">
    <property type="component" value="Unassembled WGS sequence"/>
</dbReference>
<dbReference type="AlphaFoldDB" id="A0A1F6LJ04"/>
<reference evidence="1 2" key="1">
    <citation type="journal article" date="2016" name="Nat. Commun.">
        <title>Thousands of microbial genomes shed light on interconnected biogeochemical processes in an aquifer system.</title>
        <authorList>
            <person name="Anantharaman K."/>
            <person name="Brown C.T."/>
            <person name="Hug L.A."/>
            <person name="Sharon I."/>
            <person name="Castelle C.J."/>
            <person name="Probst A.J."/>
            <person name="Thomas B.C."/>
            <person name="Singh A."/>
            <person name="Wilkins M.J."/>
            <person name="Karaoz U."/>
            <person name="Brodie E.L."/>
            <person name="Williams K.H."/>
            <person name="Hubbard S.S."/>
            <person name="Banfield J.F."/>
        </authorList>
    </citation>
    <scope>NUCLEOTIDE SEQUENCE [LARGE SCALE GENOMIC DNA]</scope>
</reference>
<evidence type="ECO:0000313" key="1">
    <source>
        <dbReference type="EMBL" id="OGH59371.1"/>
    </source>
</evidence>
<sequence>MKEYLPPLVVDLLLQVLRWQAIATVPLADEDTPPTGVPLALGMKPLATAIGTSVVPLDIVLVVRSHLESPFPLSIQLLQIQKNKKF</sequence>
<proteinExistence type="predicted"/>
<comment type="caution">
    <text evidence="1">The sequence shown here is derived from an EMBL/GenBank/DDBJ whole genome shotgun (WGS) entry which is preliminary data.</text>
</comment>
<name>A0A1F6LJ04_9BACT</name>
<gene>
    <name evidence="1" type="ORF">A2725_00905</name>
</gene>